<reference evidence="1" key="4">
    <citation type="submission" date="2025-08" db="UniProtKB">
        <authorList>
            <consortium name="RefSeq"/>
        </authorList>
    </citation>
    <scope>IDENTIFICATION</scope>
    <source>
        <strain evidence="1">CBS432</strain>
    </source>
</reference>
<proteinExistence type="predicted"/>
<dbReference type="GeneID" id="54634213"/>
<protein>
    <submittedName>
        <fullName evidence="1">Sut2p</fullName>
    </submittedName>
</protein>
<gene>
    <name evidence="1" type="primary">SUT2</name>
    <name evidence="1" type="ORF">SPAR_P02710</name>
</gene>
<dbReference type="RefSeq" id="XP_033769768.1">
    <property type="nucleotide sequence ID" value="XM_033913877.1"/>
</dbReference>
<dbReference type="GO" id="GO:0000981">
    <property type="term" value="F:DNA-binding transcription factor activity, RNA polymerase II-specific"/>
    <property type="evidence" value="ECO:0007669"/>
    <property type="project" value="InterPro"/>
</dbReference>
<organism evidence="1">
    <name type="scientific">Saccharomyces paradoxus</name>
    <name type="common">Yeast</name>
    <name type="synonym">Saccharomyces douglasii</name>
    <dbReference type="NCBI Taxonomy" id="27291"/>
    <lineage>
        <taxon>Eukaryota</taxon>
        <taxon>Fungi</taxon>
        <taxon>Dikarya</taxon>
        <taxon>Ascomycota</taxon>
        <taxon>Saccharomycotina</taxon>
        <taxon>Saccharomycetes</taxon>
        <taxon>Saccharomycetales</taxon>
        <taxon>Saccharomycetaceae</taxon>
        <taxon>Saccharomyces</taxon>
    </lineage>
</organism>
<dbReference type="AlphaFoldDB" id="A0A8B8V1B3"/>
<sequence length="269" mass="30314">MKPNNRTCDVITNKDESLPALLLPALSSYTCDDSLQIGQISTSGRYHSFGFPNSSLLPGKRLKIQSEQTSVPVSSVQYADHSYDNWQKESEKTKLPKLGCPTDYPEYYKTISSGETTDSAVVSSIATNRLKRKRQRDGPSCDSCRTKKIKCNATIIVFLQDRNLISSISSNLHYALSQDDINQFRMKFFKKLPDVMDTYEVIKHLDKIVLFKACTSCSRRNQKSGKCLFSRGFTKSDMNVFSKINSKLKGKTIFEMTVADYIAAGFQTL</sequence>
<evidence type="ECO:0000313" key="1">
    <source>
        <dbReference type="RefSeq" id="XP_033769768.1"/>
    </source>
</evidence>
<dbReference type="Gene3D" id="4.10.240.10">
    <property type="entry name" value="Zn(2)-C6 fungal-type DNA-binding domain"/>
    <property type="match status" value="1"/>
</dbReference>
<dbReference type="InterPro" id="IPR036864">
    <property type="entry name" value="Zn2-C6_fun-type_DNA-bd_sf"/>
</dbReference>
<dbReference type="GO" id="GO:0008270">
    <property type="term" value="F:zinc ion binding"/>
    <property type="evidence" value="ECO:0007669"/>
    <property type="project" value="InterPro"/>
</dbReference>
<reference evidence="1" key="1">
    <citation type="journal article" date="2017" name="Nat. Genet.">
        <title>Contrasting evolutionary genome dynamics between domesticated and wild yeasts.</title>
        <authorList>
            <person name="Yue J.X."/>
            <person name="Li J."/>
            <person name="Aigrain L."/>
            <person name="Hallin J."/>
            <person name="Persson K."/>
            <person name="Oliver K."/>
            <person name="Bergstrom A."/>
            <person name="Coupland P."/>
            <person name="Warringer J."/>
            <person name="Lagomarsino M.C."/>
            <person name="Fischer G."/>
            <person name="Durbin R."/>
            <person name="Liti G."/>
        </authorList>
    </citation>
    <scope>NUCLEOTIDE SEQUENCE</scope>
    <source>
        <strain evidence="1">CBS432</strain>
    </source>
</reference>
<dbReference type="VEuPathDB" id="FungiDB:SPAR_P02710"/>
<dbReference type="OrthoDB" id="4036575at2759"/>
<accession>A0A8B8V1B3</accession>
<reference evidence="1" key="2">
    <citation type="submission" date="2020-01" db="EMBL/GenBank/DDBJ databases">
        <title>Population-level Yeast Reference Genomes.</title>
        <authorList>
            <person name="Yue J.-X."/>
        </authorList>
    </citation>
    <scope>NUCLEOTIDE SEQUENCE</scope>
    <source>
        <strain evidence="1">CBS432</strain>
    </source>
</reference>
<reference evidence="1" key="3">
    <citation type="submission" date="2025-07" db="EMBL/GenBank/DDBJ databases">
        <authorList>
            <consortium name="NCBI Genome Project"/>
        </authorList>
    </citation>
    <scope>NUCLEOTIDE SEQUENCE</scope>
    <source>
        <strain evidence="1">CBS432</strain>
    </source>
</reference>
<name>A0A8B8V1B3_SACPA</name>
<dbReference type="KEGG" id="spao:SPAR_P02710"/>